<evidence type="ECO:0000256" key="1">
    <source>
        <dbReference type="SAM" id="MobiDB-lite"/>
    </source>
</evidence>
<evidence type="ECO:0000313" key="2">
    <source>
        <dbReference type="EMBL" id="AGE35519.1"/>
    </source>
</evidence>
<feature type="region of interest" description="Disordered" evidence="1">
    <location>
        <begin position="1"/>
        <end position="150"/>
    </location>
</feature>
<protein>
    <submittedName>
        <fullName evidence="2">Kinesin family member protein 24</fullName>
    </submittedName>
</protein>
<feature type="non-terminal residue" evidence="2">
    <location>
        <position position="177"/>
    </location>
</feature>
<proteinExistence type="predicted"/>
<dbReference type="EMBL" id="JX962977">
    <property type="protein sequence ID" value="AGE35519.1"/>
    <property type="molecule type" value="Genomic_DNA"/>
</dbReference>
<organism evidence="2">
    <name type="scientific">Ichnotropis capensis</name>
    <dbReference type="NCBI Taxonomy" id="410865"/>
    <lineage>
        <taxon>Eukaryota</taxon>
        <taxon>Metazoa</taxon>
        <taxon>Chordata</taxon>
        <taxon>Craniata</taxon>
        <taxon>Vertebrata</taxon>
        <taxon>Euteleostomi</taxon>
        <taxon>Lepidosauria</taxon>
        <taxon>Squamata</taxon>
        <taxon>Bifurcata</taxon>
        <taxon>Unidentata</taxon>
        <taxon>Episquamata</taxon>
        <taxon>Laterata</taxon>
        <taxon>Lacertibaenia</taxon>
        <taxon>Lacertidae</taxon>
        <taxon>Ichnotropis</taxon>
    </lineage>
</organism>
<feature type="non-terminal residue" evidence="2">
    <location>
        <position position="1"/>
    </location>
</feature>
<reference evidence="2" key="1">
    <citation type="journal article" date="2013" name="J. Zool. Syst. Evol. Res.">
        <title>Multiple nuclear and mitochondrial DNA sequences provide new insights into the phylogeny of South African Lacertids (Lacertidae, Eremiadinae).</title>
        <authorList>
            <person name="Engleder A."/>
            <person name="Haring E."/>
            <person name="Kirchhof S."/>
            <person name="Mayer W."/>
        </authorList>
    </citation>
    <scope>NUCLEOTIDE SEQUENCE</scope>
    <source>
        <strain evidence="2">ABC2</strain>
    </source>
</reference>
<feature type="compositionally biased region" description="Basic and acidic residues" evidence="1">
    <location>
        <begin position="101"/>
        <end position="114"/>
    </location>
</feature>
<accession>M1GNS0</accession>
<sequence>SSLCMQGGEKSSPKKVKLGLLHPPPPPAASKVKVSPLALHPQHPPFSSTPKGQARKGHFGGPWLGRTSPVKGIPRAAGSAAKKTTEDSSPHPGNSLAGKDFQSRRESGPTDRPRARCLKAQPVQKQLVSRDDFSFAAPDHPSFRREEGGRAFAEQCTSAWARLPPQQKDREQHLRLY</sequence>
<dbReference type="AlphaFoldDB" id="M1GNS0"/>
<gene>
    <name evidence="2" type="primary">KIF24</name>
</gene>
<name>M1GNS0_9SAUR</name>